<proteinExistence type="inferred from homology"/>
<dbReference type="FunFam" id="1.10.10.10:FF:000001">
    <property type="entry name" value="LysR family transcriptional regulator"/>
    <property type="match status" value="1"/>
</dbReference>
<evidence type="ECO:0000256" key="2">
    <source>
        <dbReference type="ARBA" id="ARBA00023015"/>
    </source>
</evidence>
<evidence type="ECO:0000313" key="7">
    <source>
        <dbReference type="Proteomes" id="UP000541058"/>
    </source>
</evidence>
<dbReference type="Pfam" id="PF00126">
    <property type="entry name" value="HTH_1"/>
    <property type="match status" value="1"/>
</dbReference>
<dbReference type="PANTHER" id="PTHR30419">
    <property type="entry name" value="HTH-TYPE TRANSCRIPTIONAL REGULATOR YBHD"/>
    <property type="match status" value="1"/>
</dbReference>
<dbReference type="InterPro" id="IPR050950">
    <property type="entry name" value="HTH-type_LysR_regulators"/>
</dbReference>
<dbReference type="AlphaFoldDB" id="A0A7X8C2H1"/>
<comment type="similarity">
    <text evidence="1">Belongs to the LysR transcriptional regulatory family.</text>
</comment>
<name>A0A7X8C2H1_9LACT</name>
<dbReference type="GO" id="GO:0003677">
    <property type="term" value="F:DNA binding"/>
    <property type="evidence" value="ECO:0007669"/>
    <property type="project" value="UniProtKB-KW"/>
</dbReference>
<reference evidence="6 7" key="1">
    <citation type="journal article" date="2020" name="Biotechnol. Biofuels">
        <title>New insights from the biogas microbiome by comprehensive genome-resolved metagenomics of nearly 1600 species originating from multiple anaerobic digesters.</title>
        <authorList>
            <person name="Campanaro S."/>
            <person name="Treu L."/>
            <person name="Rodriguez-R L.M."/>
            <person name="Kovalovszki A."/>
            <person name="Ziels R.M."/>
            <person name="Maus I."/>
            <person name="Zhu X."/>
            <person name="Kougias P.G."/>
            <person name="Basile A."/>
            <person name="Luo G."/>
            <person name="Schluter A."/>
            <person name="Konstantinidis K.T."/>
            <person name="Angelidaki I."/>
        </authorList>
    </citation>
    <scope>NUCLEOTIDE SEQUENCE [LARGE SCALE GENOMIC DNA]</scope>
    <source>
        <strain evidence="6">AS23ysBPME_34</strain>
    </source>
</reference>
<sequence>MEIRVLNYFVEIAKQQSMTKASRSLHVSQPTLSRQIKELEDELGHKLFERSNYSLSLTPEGEILFERAMIILELTEQTLNEFSMMQAFNGGDIKIGCAESIGISLIAEVVKTLKKAYPRLKPHLYSGNYHLITEKLNYGTLDMAIVVQQVDTTNYYSLTLPHQDRWGLIVRKDDPLAQKEAISVEDLLQLPLITSRQGFSDEMPNTLKLPVIEQNIVATYDLLYNAAQFVKAGLGYAFSFDHLVDTSSESELCFRPLKPAIYSPMKLIWSKQHRLSKMAELFIDEMKRQYG</sequence>
<dbReference type="GO" id="GO:0005829">
    <property type="term" value="C:cytosol"/>
    <property type="evidence" value="ECO:0007669"/>
    <property type="project" value="TreeGrafter"/>
</dbReference>
<dbReference type="EMBL" id="JAAYSM010000068">
    <property type="protein sequence ID" value="NLJ17647.1"/>
    <property type="molecule type" value="Genomic_DNA"/>
</dbReference>
<accession>A0A7X8C2H1</accession>
<dbReference type="SUPFAM" id="SSF46785">
    <property type="entry name" value="Winged helix' DNA-binding domain"/>
    <property type="match status" value="1"/>
</dbReference>
<dbReference type="InterPro" id="IPR036388">
    <property type="entry name" value="WH-like_DNA-bd_sf"/>
</dbReference>
<dbReference type="SUPFAM" id="SSF53850">
    <property type="entry name" value="Periplasmic binding protein-like II"/>
    <property type="match status" value="1"/>
</dbReference>
<keyword evidence="3" id="KW-0238">DNA-binding</keyword>
<organism evidence="6 7">
    <name type="scientific">Globicatella sulfidifaciens</name>
    <dbReference type="NCBI Taxonomy" id="136093"/>
    <lineage>
        <taxon>Bacteria</taxon>
        <taxon>Bacillati</taxon>
        <taxon>Bacillota</taxon>
        <taxon>Bacilli</taxon>
        <taxon>Lactobacillales</taxon>
        <taxon>Aerococcaceae</taxon>
        <taxon>Globicatella</taxon>
    </lineage>
</organism>
<feature type="domain" description="HTH lysR-type" evidence="5">
    <location>
        <begin position="1"/>
        <end position="58"/>
    </location>
</feature>
<comment type="caution">
    <text evidence="6">The sequence shown here is derived from an EMBL/GenBank/DDBJ whole genome shotgun (WGS) entry which is preliminary data.</text>
</comment>
<evidence type="ECO:0000256" key="4">
    <source>
        <dbReference type="ARBA" id="ARBA00023163"/>
    </source>
</evidence>
<evidence type="ECO:0000259" key="5">
    <source>
        <dbReference type="PROSITE" id="PS50931"/>
    </source>
</evidence>
<evidence type="ECO:0000256" key="1">
    <source>
        <dbReference type="ARBA" id="ARBA00009437"/>
    </source>
</evidence>
<dbReference type="InterPro" id="IPR005119">
    <property type="entry name" value="LysR_subst-bd"/>
</dbReference>
<dbReference type="Pfam" id="PF03466">
    <property type="entry name" value="LysR_substrate"/>
    <property type="match status" value="1"/>
</dbReference>
<dbReference type="CDD" id="cd05466">
    <property type="entry name" value="PBP2_LTTR_substrate"/>
    <property type="match status" value="1"/>
</dbReference>
<dbReference type="Gene3D" id="3.40.190.10">
    <property type="entry name" value="Periplasmic binding protein-like II"/>
    <property type="match status" value="2"/>
</dbReference>
<evidence type="ECO:0000256" key="3">
    <source>
        <dbReference type="ARBA" id="ARBA00023125"/>
    </source>
</evidence>
<dbReference type="PROSITE" id="PS50931">
    <property type="entry name" value="HTH_LYSR"/>
    <property type="match status" value="1"/>
</dbReference>
<gene>
    <name evidence="6" type="ORF">GX355_02180</name>
</gene>
<dbReference type="Gene3D" id="1.10.10.10">
    <property type="entry name" value="Winged helix-like DNA-binding domain superfamily/Winged helix DNA-binding domain"/>
    <property type="match status" value="1"/>
</dbReference>
<keyword evidence="2" id="KW-0805">Transcription regulation</keyword>
<keyword evidence="4" id="KW-0804">Transcription</keyword>
<dbReference type="InterPro" id="IPR000847">
    <property type="entry name" value="LysR_HTH_N"/>
</dbReference>
<dbReference type="PANTHER" id="PTHR30419:SF8">
    <property type="entry name" value="NITROGEN ASSIMILATION TRANSCRIPTIONAL ACTIVATOR-RELATED"/>
    <property type="match status" value="1"/>
</dbReference>
<dbReference type="GO" id="GO:0003700">
    <property type="term" value="F:DNA-binding transcription factor activity"/>
    <property type="evidence" value="ECO:0007669"/>
    <property type="project" value="InterPro"/>
</dbReference>
<evidence type="ECO:0000313" key="6">
    <source>
        <dbReference type="EMBL" id="NLJ17647.1"/>
    </source>
</evidence>
<dbReference type="PRINTS" id="PR00039">
    <property type="entry name" value="HTHLYSR"/>
</dbReference>
<dbReference type="InterPro" id="IPR036390">
    <property type="entry name" value="WH_DNA-bd_sf"/>
</dbReference>
<dbReference type="Proteomes" id="UP000541058">
    <property type="component" value="Unassembled WGS sequence"/>
</dbReference>
<protein>
    <submittedName>
        <fullName evidence="6">LysR family transcriptional regulator</fullName>
    </submittedName>
</protein>